<dbReference type="EMBL" id="DYYG01000038">
    <property type="protein sequence ID" value="HJE24725.1"/>
    <property type="molecule type" value="Genomic_DNA"/>
</dbReference>
<dbReference type="GO" id="GO:0016787">
    <property type="term" value="F:hydrolase activity"/>
    <property type="evidence" value="ECO:0007669"/>
    <property type="project" value="UniProtKB-KW"/>
</dbReference>
<dbReference type="Gene3D" id="3.40.50.850">
    <property type="entry name" value="Isochorismatase-like"/>
    <property type="match status" value="1"/>
</dbReference>
<accession>A0A921JFC0</accession>
<dbReference type="Pfam" id="PF00857">
    <property type="entry name" value="Isochorismatase"/>
    <property type="match status" value="1"/>
</dbReference>
<proteinExistence type="predicted"/>
<sequence>MAGNQGLKFGALGAKAVHLCVDAQRMFSEETDWHTPWLARILPNIERLAAAHPERTVFTRFVPIRSPKEGRGAWRRYYEHWPTMTFDALGPEMVDLVPSLKPYVPPAKVVDKLVYSPWMGPELDRMLEPEGIDTLVVTGGETDVCVLATILGAVDRGYRVIVACDAVCSSADQTYDAMMFLYQSRFGEQIETAPTDEILRAWTA</sequence>
<evidence type="ECO:0000313" key="3">
    <source>
        <dbReference type="EMBL" id="HJE24725.1"/>
    </source>
</evidence>
<evidence type="ECO:0000259" key="2">
    <source>
        <dbReference type="Pfam" id="PF00857"/>
    </source>
</evidence>
<dbReference type="AlphaFoldDB" id="A0A921JFC0"/>
<dbReference type="InterPro" id="IPR000868">
    <property type="entry name" value="Isochorismatase-like_dom"/>
</dbReference>
<comment type="caution">
    <text evidence="3">The sequence shown here is derived from an EMBL/GenBank/DDBJ whole genome shotgun (WGS) entry which is preliminary data.</text>
</comment>
<dbReference type="PANTHER" id="PTHR43540">
    <property type="entry name" value="PEROXYUREIDOACRYLATE/UREIDOACRYLATE AMIDOHYDROLASE-RELATED"/>
    <property type="match status" value="1"/>
</dbReference>
<dbReference type="CDD" id="cd00431">
    <property type="entry name" value="cysteine_hydrolases"/>
    <property type="match status" value="1"/>
</dbReference>
<dbReference type="InterPro" id="IPR036380">
    <property type="entry name" value="Isochorismatase-like_sf"/>
</dbReference>
<reference evidence="3" key="2">
    <citation type="submission" date="2021-09" db="EMBL/GenBank/DDBJ databases">
        <authorList>
            <person name="Gilroy R."/>
        </authorList>
    </citation>
    <scope>NUCLEOTIDE SEQUENCE</scope>
    <source>
        <strain evidence="3">316</strain>
    </source>
</reference>
<protein>
    <submittedName>
        <fullName evidence="3">Cysteine hydrolase</fullName>
    </submittedName>
</protein>
<gene>
    <name evidence="3" type="ORF">K8W01_13785</name>
</gene>
<evidence type="ECO:0000256" key="1">
    <source>
        <dbReference type="ARBA" id="ARBA00022801"/>
    </source>
</evidence>
<keyword evidence="1 3" id="KW-0378">Hydrolase</keyword>
<dbReference type="InterPro" id="IPR050272">
    <property type="entry name" value="Isochorismatase-like_hydrls"/>
</dbReference>
<organism evidence="3 4">
    <name type="scientific">Methylorubrum populi</name>
    <dbReference type="NCBI Taxonomy" id="223967"/>
    <lineage>
        <taxon>Bacteria</taxon>
        <taxon>Pseudomonadati</taxon>
        <taxon>Pseudomonadota</taxon>
        <taxon>Alphaproteobacteria</taxon>
        <taxon>Hyphomicrobiales</taxon>
        <taxon>Methylobacteriaceae</taxon>
        <taxon>Methylorubrum</taxon>
    </lineage>
</organism>
<dbReference type="Proteomes" id="UP000742631">
    <property type="component" value="Unassembled WGS sequence"/>
</dbReference>
<dbReference type="PANTHER" id="PTHR43540:SF6">
    <property type="entry name" value="ISOCHORISMATASE-LIKE DOMAIN-CONTAINING PROTEIN"/>
    <property type="match status" value="1"/>
</dbReference>
<reference evidence="3" key="1">
    <citation type="journal article" date="2021" name="PeerJ">
        <title>Extensive microbial diversity within the chicken gut microbiome revealed by metagenomics and culture.</title>
        <authorList>
            <person name="Gilroy R."/>
            <person name="Ravi A."/>
            <person name="Getino M."/>
            <person name="Pursley I."/>
            <person name="Horton D.L."/>
            <person name="Alikhan N.F."/>
            <person name="Baker D."/>
            <person name="Gharbi K."/>
            <person name="Hall N."/>
            <person name="Watson M."/>
            <person name="Adriaenssens E.M."/>
            <person name="Foster-Nyarko E."/>
            <person name="Jarju S."/>
            <person name="Secka A."/>
            <person name="Antonio M."/>
            <person name="Oren A."/>
            <person name="Chaudhuri R.R."/>
            <person name="La Ragione R."/>
            <person name="Hildebrand F."/>
            <person name="Pallen M.J."/>
        </authorList>
    </citation>
    <scope>NUCLEOTIDE SEQUENCE</scope>
    <source>
        <strain evidence="3">316</strain>
    </source>
</reference>
<dbReference type="SUPFAM" id="SSF52499">
    <property type="entry name" value="Isochorismatase-like hydrolases"/>
    <property type="match status" value="1"/>
</dbReference>
<name>A0A921JFC0_9HYPH</name>
<evidence type="ECO:0000313" key="4">
    <source>
        <dbReference type="Proteomes" id="UP000742631"/>
    </source>
</evidence>
<feature type="domain" description="Isochorismatase-like" evidence="2">
    <location>
        <begin position="17"/>
        <end position="193"/>
    </location>
</feature>